<dbReference type="GO" id="GO:0007165">
    <property type="term" value="P:signal transduction"/>
    <property type="evidence" value="ECO:0007669"/>
    <property type="project" value="TreeGrafter"/>
</dbReference>
<dbReference type="InterPro" id="IPR036034">
    <property type="entry name" value="PDZ_sf"/>
</dbReference>
<organism evidence="4 5">
    <name type="scientific">Alteromonas alba</name>
    <dbReference type="NCBI Taxonomy" id="2079529"/>
    <lineage>
        <taxon>Bacteria</taxon>
        <taxon>Pseudomonadati</taxon>
        <taxon>Pseudomonadota</taxon>
        <taxon>Gammaproteobacteria</taxon>
        <taxon>Alteromonadales</taxon>
        <taxon>Alteromonadaceae</taxon>
        <taxon>Alteromonas/Salinimonas group</taxon>
        <taxon>Alteromonas</taxon>
    </lineage>
</organism>
<dbReference type="Gene3D" id="3.30.750.170">
    <property type="match status" value="1"/>
</dbReference>
<accession>A0A2S9VAQ5</accession>
<dbReference type="Pfam" id="PF03572">
    <property type="entry name" value="Peptidase_S41"/>
    <property type="match status" value="1"/>
</dbReference>
<feature type="signal peptide" evidence="2">
    <location>
        <begin position="1"/>
        <end position="21"/>
    </location>
</feature>
<evidence type="ECO:0000313" key="4">
    <source>
        <dbReference type="EMBL" id="PRO73523.1"/>
    </source>
</evidence>
<dbReference type="OrthoDB" id="7168509at2"/>
<evidence type="ECO:0000259" key="3">
    <source>
        <dbReference type="Pfam" id="PF03572"/>
    </source>
</evidence>
<dbReference type="PANTHER" id="PTHR32060:SF30">
    <property type="entry name" value="CARBOXY-TERMINAL PROCESSING PROTEASE CTPA"/>
    <property type="match status" value="1"/>
</dbReference>
<protein>
    <submittedName>
        <fullName evidence="4">Peptidase</fullName>
    </submittedName>
</protein>
<keyword evidence="5" id="KW-1185">Reference proteome</keyword>
<dbReference type="SUPFAM" id="SSF52096">
    <property type="entry name" value="ClpP/crotonase"/>
    <property type="match status" value="1"/>
</dbReference>
<dbReference type="PANTHER" id="PTHR32060">
    <property type="entry name" value="TAIL-SPECIFIC PROTEASE"/>
    <property type="match status" value="1"/>
</dbReference>
<evidence type="ECO:0000256" key="2">
    <source>
        <dbReference type="SAM" id="SignalP"/>
    </source>
</evidence>
<dbReference type="InterPro" id="IPR029045">
    <property type="entry name" value="ClpP/crotonase-like_dom_sf"/>
</dbReference>
<proteinExistence type="predicted"/>
<feature type="chain" id="PRO_5015610489" evidence="2">
    <location>
        <begin position="22"/>
        <end position="543"/>
    </location>
</feature>
<reference evidence="5" key="1">
    <citation type="journal article" date="2020" name="Int. J. Syst. Evol. Microbiol.">
        <title>Alteromonas alba sp. nov., a marine bacterium isolated from the seawater of the West Pacific Ocean.</title>
        <authorList>
            <person name="Sun C."/>
            <person name="Wu Y.-H."/>
            <person name="Xamxidin M."/>
            <person name="Cheng H."/>
            <person name="Xu X.-W."/>
        </authorList>
    </citation>
    <scope>NUCLEOTIDE SEQUENCE [LARGE SCALE GENOMIC DNA]</scope>
    <source>
        <strain evidence="5">190</strain>
    </source>
</reference>
<dbReference type="GO" id="GO:0006508">
    <property type="term" value="P:proteolysis"/>
    <property type="evidence" value="ECO:0007669"/>
    <property type="project" value="InterPro"/>
</dbReference>
<dbReference type="GO" id="GO:0030288">
    <property type="term" value="C:outer membrane-bounded periplasmic space"/>
    <property type="evidence" value="ECO:0007669"/>
    <property type="project" value="TreeGrafter"/>
</dbReference>
<dbReference type="PROSITE" id="PS51257">
    <property type="entry name" value="PROKAR_LIPOPROTEIN"/>
    <property type="match status" value="1"/>
</dbReference>
<dbReference type="RefSeq" id="WP_105934629.1">
    <property type="nucleotide sequence ID" value="NZ_PVNP01000109.1"/>
</dbReference>
<dbReference type="CDD" id="cd07561">
    <property type="entry name" value="Peptidase_S41_CPP_like"/>
    <property type="match status" value="1"/>
</dbReference>
<dbReference type="Gene3D" id="3.90.226.10">
    <property type="entry name" value="2-enoyl-CoA Hydratase, Chain A, domain 1"/>
    <property type="match status" value="1"/>
</dbReference>
<name>A0A2S9VAQ5_9ALTE</name>
<dbReference type="Proteomes" id="UP000238949">
    <property type="component" value="Unassembled WGS sequence"/>
</dbReference>
<evidence type="ECO:0000256" key="1">
    <source>
        <dbReference type="SAM" id="MobiDB-lite"/>
    </source>
</evidence>
<comment type="caution">
    <text evidence="4">The sequence shown here is derived from an EMBL/GenBank/DDBJ whole genome shotgun (WGS) entry which is preliminary data.</text>
</comment>
<dbReference type="AlphaFoldDB" id="A0A2S9VAQ5"/>
<dbReference type="GO" id="GO:0008236">
    <property type="term" value="F:serine-type peptidase activity"/>
    <property type="evidence" value="ECO:0007669"/>
    <property type="project" value="InterPro"/>
</dbReference>
<feature type="domain" description="Tail specific protease" evidence="3">
    <location>
        <begin position="263"/>
        <end position="414"/>
    </location>
</feature>
<sequence>MHLSKLAAVIVATISFSGLTACGGGSNSSGPAPTPTPTPTGPSWQPGVFASASSLEAKCESPRTGIDPFTGQQYPDEAGSSLEEKLWLRSWTNETYLWYDEVDDNNPANYSVLGYFDQLKTTATTPSGTPKDNFHFYQPTDEYNELTQSGVSSGYGFDWEFVRNTSPRELVVRFAEPGSPADLAGIPRGASVKRVNGIDFVNTNSSTDIDALNDALFPADNGTTTSFVFELVNGDELAVDVTSADVQVSPVQHVQVLDTPAGRTGYFQFNTFIRTAQYDLIDAFDGFIDENVTELVIDLRYNGGGLLSLASQLSYMVAGPAQTNNAYFETLQFNDKSPNRDPVTGNVIQPTPFYSNEIDYNAGRLLSAVLPSLSLTRVFVLTTGSSCSASESVINALRGIDVEVVQIGSTTCGKPYGYYPTDNCGTTYFSIQFQGINYKGFGDYADGFIPTETPNYGYEVPGCAVDDDFSHPLGDPAEGMLSTALAYAETGSCPQPVNPAPVSPDAVNAQSSESSLAIENPLTLKERLILQNKINEPIVTEQE</sequence>
<gene>
    <name evidence="4" type="ORF">C6Y40_11000</name>
</gene>
<evidence type="ECO:0000313" key="5">
    <source>
        <dbReference type="Proteomes" id="UP000238949"/>
    </source>
</evidence>
<keyword evidence="2" id="KW-0732">Signal</keyword>
<dbReference type="EMBL" id="PVNP01000109">
    <property type="protein sequence ID" value="PRO73523.1"/>
    <property type="molecule type" value="Genomic_DNA"/>
</dbReference>
<dbReference type="GO" id="GO:0004175">
    <property type="term" value="F:endopeptidase activity"/>
    <property type="evidence" value="ECO:0007669"/>
    <property type="project" value="TreeGrafter"/>
</dbReference>
<feature type="region of interest" description="Disordered" evidence="1">
    <location>
        <begin position="24"/>
        <end position="47"/>
    </location>
</feature>
<dbReference type="SUPFAM" id="SSF50156">
    <property type="entry name" value="PDZ domain-like"/>
    <property type="match status" value="1"/>
</dbReference>
<dbReference type="InterPro" id="IPR005151">
    <property type="entry name" value="Tail-specific_protease"/>
</dbReference>
<dbReference type="Gene3D" id="2.30.42.10">
    <property type="match status" value="1"/>
</dbReference>